<dbReference type="PROSITE" id="PS00211">
    <property type="entry name" value="ABC_TRANSPORTER_1"/>
    <property type="match status" value="1"/>
</dbReference>
<evidence type="ECO:0000256" key="5">
    <source>
        <dbReference type="ARBA" id="ARBA00022989"/>
    </source>
</evidence>
<dbReference type="InterPro" id="IPR036640">
    <property type="entry name" value="ABC1_TM_sf"/>
</dbReference>
<dbReference type="Pfam" id="PF00005">
    <property type="entry name" value="ABC_tran"/>
    <property type="match status" value="1"/>
</dbReference>
<feature type="transmembrane region" description="Helical" evidence="7">
    <location>
        <begin position="61"/>
        <end position="82"/>
    </location>
</feature>
<dbReference type="PANTHER" id="PTHR43394">
    <property type="entry name" value="ATP-DEPENDENT PERMEASE MDL1, MITOCHONDRIAL"/>
    <property type="match status" value="1"/>
</dbReference>
<dbReference type="RefSeq" id="WP_209666034.1">
    <property type="nucleotide sequence ID" value="NZ_JAGGMS010000001.1"/>
</dbReference>
<accession>A0ABS4PV96</accession>
<dbReference type="InterPro" id="IPR003593">
    <property type="entry name" value="AAA+_ATPase"/>
</dbReference>
<evidence type="ECO:0000256" key="6">
    <source>
        <dbReference type="ARBA" id="ARBA00023136"/>
    </source>
</evidence>
<dbReference type="Gene3D" id="1.20.1560.10">
    <property type="entry name" value="ABC transporter type 1, transmembrane domain"/>
    <property type="match status" value="1"/>
</dbReference>
<evidence type="ECO:0000256" key="7">
    <source>
        <dbReference type="SAM" id="Phobius"/>
    </source>
</evidence>
<dbReference type="PROSITE" id="PS50893">
    <property type="entry name" value="ABC_TRANSPORTER_2"/>
    <property type="match status" value="1"/>
</dbReference>
<proteinExistence type="predicted"/>
<dbReference type="EMBL" id="JAGGMS010000001">
    <property type="protein sequence ID" value="MBP2182768.1"/>
    <property type="molecule type" value="Genomic_DNA"/>
</dbReference>
<evidence type="ECO:0000256" key="4">
    <source>
        <dbReference type="ARBA" id="ARBA00022840"/>
    </source>
</evidence>
<gene>
    <name evidence="10" type="ORF">JOM49_004294</name>
</gene>
<dbReference type="InterPro" id="IPR039421">
    <property type="entry name" value="Type_1_exporter"/>
</dbReference>
<evidence type="ECO:0000259" key="8">
    <source>
        <dbReference type="PROSITE" id="PS50893"/>
    </source>
</evidence>
<sequence length="570" mass="59569">MPVSELRRDARTLWTSVRSSGRDGFALLALTAVEVATLLAVPGALAAAVDAISGGGSSGNAIALVCVVLVLGSAAGAGTVVLEKRAQVSGTLLLRRRLVRHLLRLDLGTFRRYGTGDLLGRISQSAVMTASAVAALAGLLVSAVTSIAGLVLLVLLDVRLGLIVLAAAPLIWWQAGLLLRRMSANTTEYQTRQGELTGHFTEAIRGARTIRASGTAAREVDRVVAGLPALTAAGHEFWRVLRTAAFRVNLVMPLLQVAVLAVAGHSVLHGRMTAGELLAAQGYFGYAVGMFQQTMVLGRVARALGSATMVAEVLAEPARRTGTRTLPPGPGALSLRGVRVSPVFDGLDADFPPGVAIAIVGRSGAGKSTLTEVAGGLLVPEAGEIRLDGVPLTELRPGELSRAVTYAFEKPVLHGETVADAIGHADRPATGEQVERALRVSAAADFVHRLPDGTGTRRSRLALSGGELQRLGLARAAWRDARVVVLDDATSSLDTATEAEVTAALDRALRGRTRLIVAHRAATAASADLVAWLDGGRIRALAPHRELLRDPDYRALFGLRRPAVAVADVS</sequence>
<keyword evidence="6 7" id="KW-0472">Membrane</keyword>
<dbReference type="InterPro" id="IPR011527">
    <property type="entry name" value="ABC1_TM_dom"/>
</dbReference>
<dbReference type="GO" id="GO:0005524">
    <property type="term" value="F:ATP binding"/>
    <property type="evidence" value="ECO:0007669"/>
    <property type="project" value="UniProtKB-KW"/>
</dbReference>
<keyword evidence="5 7" id="KW-1133">Transmembrane helix</keyword>
<dbReference type="SUPFAM" id="SSF90123">
    <property type="entry name" value="ABC transporter transmembrane region"/>
    <property type="match status" value="1"/>
</dbReference>
<dbReference type="Pfam" id="PF00664">
    <property type="entry name" value="ABC_membrane"/>
    <property type="match status" value="1"/>
</dbReference>
<feature type="transmembrane region" description="Helical" evidence="7">
    <location>
        <begin position="25"/>
        <end position="49"/>
    </location>
</feature>
<dbReference type="PROSITE" id="PS50929">
    <property type="entry name" value="ABC_TM1F"/>
    <property type="match status" value="1"/>
</dbReference>
<dbReference type="InterPro" id="IPR003439">
    <property type="entry name" value="ABC_transporter-like_ATP-bd"/>
</dbReference>
<evidence type="ECO:0000256" key="1">
    <source>
        <dbReference type="ARBA" id="ARBA00004651"/>
    </source>
</evidence>
<keyword evidence="4 10" id="KW-0067">ATP-binding</keyword>
<evidence type="ECO:0000259" key="9">
    <source>
        <dbReference type="PROSITE" id="PS50929"/>
    </source>
</evidence>
<feature type="transmembrane region" description="Helical" evidence="7">
    <location>
        <begin position="248"/>
        <end position="268"/>
    </location>
</feature>
<dbReference type="Gene3D" id="3.40.50.300">
    <property type="entry name" value="P-loop containing nucleotide triphosphate hydrolases"/>
    <property type="match status" value="1"/>
</dbReference>
<dbReference type="InterPro" id="IPR017871">
    <property type="entry name" value="ABC_transporter-like_CS"/>
</dbReference>
<dbReference type="SMART" id="SM00382">
    <property type="entry name" value="AAA"/>
    <property type="match status" value="1"/>
</dbReference>
<feature type="transmembrane region" description="Helical" evidence="7">
    <location>
        <begin position="130"/>
        <end position="154"/>
    </location>
</feature>
<dbReference type="Proteomes" id="UP000741013">
    <property type="component" value="Unassembled WGS sequence"/>
</dbReference>
<keyword evidence="11" id="KW-1185">Reference proteome</keyword>
<dbReference type="SUPFAM" id="SSF52540">
    <property type="entry name" value="P-loop containing nucleoside triphosphate hydrolases"/>
    <property type="match status" value="1"/>
</dbReference>
<dbReference type="InterPro" id="IPR027417">
    <property type="entry name" value="P-loop_NTPase"/>
</dbReference>
<comment type="caution">
    <text evidence="10">The sequence shown here is derived from an EMBL/GenBank/DDBJ whole genome shotgun (WGS) entry which is preliminary data.</text>
</comment>
<comment type="subcellular location">
    <subcellularLocation>
        <location evidence="1">Cell membrane</location>
        <topology evidence="1">Multi-pass membrane protein</topology>
    </subcellularLocation>
</comment>
<reference evidence="10 11" key="1">
    <citation type="submission" date="2021-03" db="EMBL/GenBank/DDBJ databases">
        <title>Sequencing the genomes of 1000 actinobacteria strains.</title>
        <authorList>
            <person name="Klenk H.-P."/>
        </authorList>
    </citation>
    <scope>NUCLEOTIDE SEQUENCE [LARGE SCALE GENOMIC DNA]</scope>
    <source>
        <strain evidence="10 11">DSM 45510</strain>
    </source>
</reference>
<protein>
    <submittedName>
        <fullName evidence="10">ATP-binding cassette subfamily B protein</fullName>
    </submittedName>
</protein>
<evidence type="ECO:0000256" key="2">
    <source>
        <dbReference type="ARBA" id="ARBA00022692"/>
    </source>
</evidence>
<feature type="domain" description="ABC transporter" evidence="8">
    <location>
        <begin position="313"/>
        <end position="560"/>
    </location>
</feature>
<keyword evidence="2 7" id="KW-0812">Transmembrane</keyword>
<feature type="transmembrane region" description="Helical" evidence="7">
    <location>
        <begin position="160"/>
        <end position="179"/>
    </location>
</feature>
<dbReference type="PANTHER" id="PTHR43394:SF1">
    <property type="entry name" value="ATP-BINDING CASSETTE SUB-FAMILY B MEMBER 10, MITOCHONDRIAL"/>
    <property type="match status" value="1"/>
</dbReference>
<evidence type="ECO:0000256" key="3">
    <source>
        <dbReference type="ARBA" id="ARBA00022741"/>
    </source>
</evidence>
<evidence type="ECO:0000313" key="11">
    <source>
        <dbReference type="Proteomes" id="UP000741013"/>
    </source>
</evidence>
<organism evidence="10 11">
    <name type="scientific">Amycolatopsis magusensis</name>
    <dbReference type="NCBI Taxonomy" id="882444"/>
    <lineage>
        <taxon>Bacteria</taxon>
        <taxon>Bacillati</taxon>
        <taxon>Actinomycetota</taxon>
        <taxon>Actinomycetes</taxon>
        <taxon>Pseudonocardiales</taxon>
        <taxon>Pseudonocardiaceae</taxon>
        <taxon>Amycolatopsis</taxon>
    </lineage>
</organism>
<keyword evidence="3" id="KW-0547">Nucleotide-binding</keyword>
<evidence type="ECO:0000313" key="10">
    <source>
        <dbReference type="EMBL" id="MBP2182768.1"/>
    </source>
</evidence>
<feature type="domain" description="ABC transmembrane type-1" evidence="9">
    <location>
        <begin position="25"/>
        <end position="303"/>
    </location>
</feature>
<name>A0ABS4PV96_9PSEU</name>